<evidence type="ECO:0000256" key="1">
    <source>
        <dbReference type="SAM" id="MobiDB-lite"/>
    </source>
</evidence>
<dbReference type="PANTHER" id="PTHR14881">
    <property type="entry name" value="LISH DOMAIN-CONTAINING PROTEIN ARMC9"/>
    <property type="match status" value="1"/>
</dbReference>
<dbReference type="GO" id="GO:0005814">
    <property type="term" value="C:centriole"/>
    <property type="evidence" value="ECO:0007669"/>
    <property type="project" value="TreeGrafter"/>
</dbReference>
<proteinExistence type="predicted"/>
<dbReference type="InterPro" id="IPR006594">
    <property type="entry name" value="LisH"/>
</dbReference>
<evidence type="ECO:0008006" key="6">
    <source>
        <dbReference type="Google" id="ProtNLM"/>
    </source>
</evidence>
<reference evidence="4" key="2">
    <citation type="submission" date="2022-10" db="EMBL/GenBank/DDBJ databases">
        <authorList>
            <consortium name="ENA_rothamsted_submissions"/>
            <consortium name="culmorum"/>
            <person name="King R."/>
        </authorList>
    </citation>
    <scope>NUCLEOTIDE SEQUENCE</scope>
</reference>
<keyword evidence="5" id="KW-1185">Reference proteome</keyword>
<feature type="domain" description="LisH" evidence="2">
    <location>
        <begin position="468"/>
        <end position="578"/>
    </location>
</feature>
<dbReference type="InterPro" id="IPR048959">
    <property type="entry name" value="ARMC9_ARM_dom"/>
</dbReference>
<evidence type="ECO:0000313" key="4">
    <source>
        <dbReference type="EMBL" id="CAH1712495.1"/>
    </source>
</evidence>
<dbReference type="SUPFAM" id="SSF48371">
    <property type="entry name" value="ARM repeat"/>
    <property type="match status" value="1"/>
</dbReference>
<name>A0A9P0ISC0_APHGO</name>
<evidence type="ECO:0000259" key="2">
    <source>
        <dbReference type="Pfam" id="PF21050"/>
    </source>
</evidence>
<dbReference type="Pfam" id="PF21050">
    <property type="entry name" value="ARMC9_ARM"/>
    <property type="match status" value="1"/>
</dbReference>
<feature type="compositionally biased region" description="Acidic residues" evidence="1">
    <location>
        <begin position="608"/>
        <end position="650"/>
    </location>
</feature>
<gene>
    <name evidence="4" type="ORF">APHIGO_LOCUS2028</name>
</gene>
<dbReference type="InterPro" id="IPR016024">
    <property type="entry name" value="ARM-type_fold"/>
</dbReference>
<feature type="domain" description="ARMC9 CTLH-like" evidence="3">
    <location>
        <begin position="108"/>
        <end position="241"/>
    </location>
</feature>
<sequence length="683" mass="78347">MHNILKYFNTKVSLNLDVFSNNCLNLVLIYTSPVPVPVVAIMDRLKKYSTSEAKTLQYIYEFLLSNNMTKTSACFIEECYKLNMPAPSITAESAETCNNNLIHLSKDRAASIIQSFKSVPRLTFMKTWSDLPDEIKQIDEYRKLTFYLHVYYTILECKKRVNKSENCSDDKCDENDESSMAAFRNFLLQRGAEFSTENEFLPYFALPYVFEPMQHPSFKNLFKENRWCDSLNKRLEDFILDISINTSVILVPSKDAGKRKLTKKKFKTLYKEYKPLNALAAELLNALENSIRGQSINLEIILKNCNAVVENNNDNKQNLESVVDGQFDLAIFKIKLELRDGNSTKNKLLILQALRWRLTKSENKTDTVLMIKKHDLLDLCKSKAEQGLMKWLLMTNGPHPLQQMISRLLNALASFNRGRKYLTGSPFLLRLIITQLISSQHFWDTITSNMLLGTLQKLSTGSRARKRMIGNGLVTWLADQLIRKSEFTGDRNKYEMYDLEYSLALFMNLCQCHSAVRACGSRARNLFKSLSVFMTTLDVDIMPCISGILYNLFKNQEMMAIAKEEGVTGVVEKTIESNINTYPSAVERLADVRNILIQNEHPAFDQSSSDDDYDYFNDDSGDDDDDSSNSDEDDITDDVENLEAELDEDDPLKIQPNGEEFLANYKTCDNAKHTTLDRYNINK</sequence>
<dbReference type="GO" id="GO:0060271">
    <property type="term" value="P:cilium assembly"/>
    <property type="evidence" value="ECO:0007669"/>
    <property type="project" value="InterPro"/>
</dbReference>
<reference evidence="4" key="1">
    <citation type="submission" date="2022-02" db="EMBL/GenBank/DDBJ databases">
        <authorList>
            <person name="King R."/>
        </authorList>
    </citation>
    <scope>NUCLEOTIDE SEQUENCE</scope>
</reference>
<dbReference type="Proteomes" id="UP001154329">
    <property type="component" value="Chromosome 1"/>
</dbReference>
<accession>A0A9P0ISC0</accession>
<dbReference type="InterPro" id="IPR056327">
    <property type="entry name" value="ARMC9_CTLH-like_dom"/>
</dbReference>
<organism evidence="4 5">
    <name type="scientific">Aphis gossypii</name>
    <name type="common">Cotton aphid</name>
    <dbReference type="NCBI Taxonomy" id="80765"/>
    <lineage>
        <taxon>Eukaryota</taxon>
        <taxon>Metazoa</taxon>
        <taxon>Ecdysozoa</taxon>
        <taxon>Arthropoda</taxon>
        <taxon>Hexapoda</taxon>
        <taxon>Insecta</taxon>
        <taxon>Pterygota</taxon>
        <taxon>Neoptera</taxon>
        <taxon>Paraneoptera</taxon>
        <taxon>Hemiptera</taxon>
        <taxon>Sternorrhyncha</taxon>
        <taxon>Aphidomorpha</taxon>
        <taxon>Aphidoidea</taxon>
        <taxon>Aphididae</taxon>
        <taxon>Aphidini</taxon>
        <taxon>Aphis</taxon>
        <taxon>Aphis</taxon>
    </lineage>
</organism>
<dbReference type="PROSITE" id="PS50896">
    <property type="entry name" value="LISH"/>
    <property type="match status" value="1"/>
</dbReference>
<dbReference type="GO" id="GO:0036064">
    <property type="term" value="C:ciliary basal body"/>
    <property type="evidence" value="ECO:0007669"/>
    <property type="project" value="InterPro"/>
</dbReference>
<evidence type="ECO:0000313" key="5">
    <source>
        <dbReference type="Proteomes" id="UP001154329"/>
    </source>
</evidence>
<dbReference type="InterPro" id="IPR040369">
    <property type="entry name" value="ARMC9"/>
</dbReference>
<protein>
    <recommendedName>
        <fullName evidence="6">LisH domain-containing protein ARMC9</fullName>
    </recommendedName>
</protein>
<evidence type="ECO:0000259" key="3">
    <source>
        <dbReference type="Pfam" id="PF23138"/>
    </source>
</evidence>
<dbReference type="GO" id="GO:0097542">
    <property type="term" value="C:ciliary tip"/>
    <property type="evidence" value="ECO:0007669"/>
    <property type="project" value="TreeGrafter"/>
</dbReference>
<feature type="region of interest" description="Disordered" evidence="1">
    <location>
        <begin position="601"/>
        <end position="658"/>
    </location>
</feature>
<dbReference type="EMBL" id="OU899034">
    <property type="protein sequence ID" value="CAH1712495.1"/>
    <property type="molecule type" value="Genomic_DNA"/>
</dbReference>
<dbReference type="PANTHER" id="PTHR14881:SF4">
    <property type="entry name" value="LISH DOMAIN-CONTAINING PROTEIN ARMC9"/>
    <property type="match status" value="1"/>
</dbReference>
<dbReference type="AlphaFoldDB" id="A0A9P0ISC0"/>
<dbReference type="Pfam" id="PF23138">
    <property type="entry name" value="CTLH_Armc9"/>
    <property type="match status" value="1"/>
</dbReference>